<dbReference type="SFLD" id="SFLDS00003">
    <property type="entry name" value="Haloacid_Dehalogenase"/>
    <property type="match status" value="1"/>
</dbReference>
<reference evidence="1 2" key="1">
    <citation type="submission" date="2022-05" db="EMBL/GenBank/DDBJ databases">
        <authorList>
            <person name="Zhou X."/>
            <person name="Li K."/>
            <person name="Man Y."/>
        </authorList>
    </citation>
    <scope>NUCLEOTIDE SEQUENCE [LARGE SCALE GENOMIC DNA]</scope>
    <source>
        <strain evidence="1 2">MS405</strain>
    </source>
</reference>
<dbReference type="Pfam" id="PF00702">
    <property type="entry name" value="Hydrolase"/>
    <property type="match status" value="1"/>
</dbReference>
<name>A0ABY4Q4F9_9ACTN</name>
<dbReference type="InterPro" id="IPR023214">
    <property type="entry name" value="HAD_sf"/>
</dbReference>
<organism evidence="1 2">
    <name type="scientific">Streptomyces durmitorensis</name>
    <dbReference type="NCBI Taxonomy" id="319947"/>
    <lineage>
        <taxon>Bacteria</taxon>
        <taxon>Bacillati</taxon>
        <taxon>Actinomycetota</taxon>
        <taxon>Actinomycetes</taxon>
        <taxon>Kitasatosporales</taxon>
        <taxon>Streptomycetaceae</taxon>
        <taxon>Streptomyces</taxon>
    </lineage>
</organism>
<dbReference type="PANTHER" id="PTHR47829:SF1">
    <property type="entry name" value="HAD FAMILY PHOSPHATASE"/>
    <property type="match status" value="1"/>
</dbReference>
<evidence type="ECO:0000313" key="1">
    <source>
        <dbReference type="EMBL" id="UQT60057.1"/>
    </source>
</evidence>
<dbReference type="InterPro" id="IPR036412">
    <property type="entry name" value="HAD-like_sf"/>
</dbReference>
<protein>
    <submittedName>
        <fullName evidence="1">HAD family phosphatase</fullName>
    </submittedName>
</protein>
<dbReference type="Proteomes" id="UP000829992">
    <property type="component" value="Chromosome"/>
</dbReference>
<accession>A0ABY4Q4F9</accession>
<proteinExistence type="predicted"/>
<sequence>MDDAPEVRPDASPRAVLTDFGGVLTTSVLDSFRSYSARVSDDPLLIERLFREDAEASALLVEHECGRMGEAEFERGIAGRLREKGVEVEAAGLVTAIGAGMRPDEKMLGALKGLRAQGVPVAIVSNALGDDCYQGYDLDALADVVVISSDIGSRKPGRRIFRTACDRLGVEPTACVMIDDLEHNLRGAARLGIRSLHHVDSDETARALGELFATGKQAGT</sequence>
<dbReference type="PRINTS" id="PR00413">
    <property type="entry name" value="HADHALOGNASE"/>
</dbReference>
<dbReference type="Gene3D" id="1.10.150.240">
    <property type="entry name" value="Putative phosphatase, domain 2"/>
    <property type="match status" value="1"/>
</dbReference>
<dbReference type="Gene3D" id="3.40.50.1000">
    <property type="entry name" value="HAD superfamily/HAD-like"/>
    <property type="match status" value="1"/>
</dbReference>
<dbReference type="InterPro" id="IPR023198">
    <property type="entry name" value="PGP-like_dom2"/>
</dbReference>
<dbReference type="InterPro" id="IPR052898">
    <property type="entry name" value="ACAD10-like"/>
</dbReference>
<keyword evidence="2" id="KW-1185">Reference proteome</keyword>
<dbReference type="NCBIfam" id="TIGR01549">
    <property type="entry name" value="HAD-SF-IA-v1"/>
    <property type="match status" value="1"/>
</dbReference>
<dbReference type="InterPro" id="IPR006439">
    <property type="entry name" value="HAD-SF_hydro_IA"/>
</dbReference>
<dbReference type="NCBIfam" id="TIGR01509">
    <property type="entry name" value="HAD-SF-IA-v3"/>
    <property type="match status" value="1"/>
</dbReference>
<evidence type="ECO:0000313" key="2">
    <source>
        <dbReference type="Proteomes" id="UP000829992"/>
    </source>
</evidence>
<dbReference type="CDD" id="cd02603">
    <property type="entry name" value="HAD_sEH-N_like"/>
    <property type="match status" value="1"/>
</dbReference>
<dbReference type="SUPFAM" id="SSF56784">
    <property type="entry name" value="HAD-like"/>
    <property type="match status" value="1"/>
</dbReference>
<dbReference type="RefSeq" id="WP_249591391.1">
    <property type="nucleotide sequence ID" value="NZ_BAAAQL010000035.1"/>
</dbReference>
<dbReference type="EMBL" id="CP097289">
    <property type="protein sequence ID" value="UQT60057.1"/>
    <property type="molecule type" value="Genomic_DNA"/>
</dbReference>
<dbReference type="PANTHER" id="PTHR47829">
    <property type="entry name" value="HYDROLASE, PUTATIVE (AFU_ORTHOLOGUE AFUA_1G12880)-RELATED"/>
    <property type="match status" value="1"/>
</dbReference>
<gene>
    <name evidence="1" type="ORF">M4V62_36165</name>
</gene>
<dbReference type="SFLD" id="SFLDG01129">
    <property type="entry name" value="C1.5:_HAD__Beta-PGM__Phosphata"/>
    <property type="match status" value="1"/>
</dbReference>